<protein>
    <submittedName>
        <fullName evidence="1">Protein mlp1</fullName>
    </submittedName>
</protein>
<sequence length="83" mass="9828">MNNHELDDLPSRNQALLDQFTRVDIDHRRAIEELLAANGHAEQLRKECVNLRVVKKIWESIQTRLNVQVSKKNSLLLSKRWQR</sequence>
<evidence type="ECO:0000313" key="1">
    <source>
        <dbReference type="EMBL" id="KAK7440593.1"/>
    </source>
</evidence>
<dbReference type="EMBL" id="JBANRG010000067">
    <property type="protein sequence ID" value="KAK7440593.1"/>
    <property type="molecule type" value="Genomic_DNA"/>
</dbReference>
<keyword evidence="2" id="KW-1185">Reference proteome</keyword>
<evidence type="ECO:0000313" key="2">
    <source>
        <dbReference type="Proteomes" id="UP001498398"/>
    </source>
</evidence>
<gene>
    <name evidence="1" type="primary">MLP1_4</name>
    <name evidence="1" type="ORF">VKT23_016941</name>
</gene>
<reference evidence="1 2" key="1">
    <citation type="submission" date="2024-01" db="EMBL/GenBank/DDBJ databases">
        <title>A draft genome for the cacao thread blight pathogen Marasmiellus scandens.</title>
        <authorList>
            <person name="Baruah I.K."/>
            <person name="Leung J."/>
            <person name="Bukari Y."/>
            <person name="Amoako-Attah I."/>
            <person name="Meinhardt L.W."/>
            <person name="Bailey B.A."/>
            <person name="Cohen S.P."/>
        </authorList>
    </citation>
    <scope>NUCLEOTIDE SEQUENCE [LARGE SCALE GENOMIC DNA]</scope>
    <source>
        <strain evidence="1 2">GH-19</strain>
    </source>
</reference>
<comment type="caution">
    <text evidence="1">The sequence shown here is derived from an EMBL/GenBank/DDBJ whole genome shotgun (WGS) entry which is preliminary data.</text>
</comment>
<dbReference type="Proteomes" id="UP001498398">
    <property type="component" value="Unassembled WGS sequence"/>
</dbReference>
<proteinExistence type="predicted"/>
<name>A0ABR1ITC9_9AGAR</name>
<accession>A0ABR1ITC9</accession>
<organism evidence="1 2">
    <name type="scientific">Marasmiellus scandens</name>
    <dbReference type="NCBI Taxonomy" id="2682957"/>
    <lineage>
        <taxon>Eukaryota</taxon>
        <taxon>Fungi</taxon>
        <taxon>Dikarya</taxon>
        <taxon>Basidiomycota</taxon>
        <taxon>Agaricomycotina</taxon>
        <taxon>Agaricomycetes</taxon>
        <taxon>Agaricomycetidae</taxon>
        <taxon>Agaricales</taxon>
        <taxon>Marasmiineae</taxon>
        <taxon>Omphalotaceae</taxon>
        <taxon>Marasmiellus</taxon>
    </lineage>
</organism>